<dbReference type="GO" id="GO:0005524">
    <property type="term" value="F:ATP binding"/>
    <property type="evidence" value="ECO:0007669"/>
    <property type="project" value="UniProtKB-KW"/>
</dbReference>
<dbReference type="InterPro" id="IPR015854">
    <property type="entry name" value="ABC_transpr_LolD-like"/>
</dbReference>
<dbReference type="PROSITE" id="PS50893">
    <property type="entry name" value="ABC_TRANSPORTER_2"/>
    <property type="match status" value="1"/>
</dbReference>
<evidence type="ECO:0000256" key="3">
    <source>
        <dbReference type="ARBA" id="ARBA00022840"/>
    </source>
</evidence>
<dbReference type="PROSITE" id="PS00211">
    <property type="entry name" value="ABC_TRANSPORTER_1"/>
    <property type="match status" value="1"/>
</dbReference>
<dbReference type="InterPro" id="IPR027417">
    <property type="entry name" value="P-loop_NTPase"/>
</dbReference>
<comment type="caution">
    <text evidence="5">The sequence shown here is derived from an EMBL/GenBank/DDBJ whole genome shotgun (WGS) entry which is preliminary data.</text>
</comment>
<evidence type="ECO:0000259" key="4">
    <source>
        <dbReference type="PROSITE" id="PS50893"/>
    </source>
</evidence>
<dbReference type="InterPro" id="IPR017871">
    <property type="entry name" value="ABC_transporter-like_CS"/>
</dbReference>
<evidence type="ECO:0000313" key="6">
    <source>
        <dbReference type="Proteomes" id="UP001500967"/>
    </source>
</evidence>
<evidence type="ECO:0000313" key="5">
    <source>
        <dbReference type="EMBL" id="GAA0282589.1"/>
    </source>
</evidence>
<accession>A0ABN0V9Q6</accession>
<keyword evidence="2" id="KW-0547">Nucleotide-binding</keyword>
<sequence length="248" mass="25553">MNTVELEHVTRRYGRVTALDGVSLGIPAGSFVAVMGATGSGKSTLLQCAAGLDRVTSGRVRLAERDITRMSERRLTRLRRDRVGFVFQSYNLLSELTVGQNVLLPVRLGASGGRAVEDALRAVGLDGLGARKVGALSGGQRQRVALARALITAPAVIFADEPTGALDPTTGGQVLRLLRDVCDQDGVTVVMVTHDPAAAAWSDRLVLLRAGAVVSDSPTPDAATIADHLAAVSAPGGGAANARVGGAA</sequence>
<proteinExistence type="predicted"/>
<dbReference type="Pfam" id="PF00005">
    <property type="entry name" value="ABC_tran"/>
    <property type="match status" value="1"/>
</dbReference>
<gene>
    <name evidence="5" type="ORF">GCM10009539_83230</name>
</gene>
<keyword evidence="1" id="KW-0813">Transport</keyword>
<dbReference type="Gene3D" id="3.40.50.300">
    <property type="entry name" value="P-loop containing nucleotide triphosphate hydrolases"/>
    <property type="match status" value="1"/>
</dbReference>
<dbReference type="SMART" id="SM00382">
    <property type="entry name" value="AAA"/>
    <property type="match status" value="1"/>
</dbReference>
<dbReference type="SUPFAM" id="SSF52540">
    <property type="entry name" value="P-loop containing nucleoside triphosphate hydrolases"/>
    <property type="match status" value="1"/>
</dbReference>
<reference evidence="5 6" key="1">
    <citation type="journal article" date="2019" name="Int. J. Syst. Evol. Microbiol.">
        <title>The Global Catalogue of Microorganisms (GCM) 10K type strain sequencing project: providing services to taxonomists for standard genome sequencing and annotation.</title>
        <authorList>
            <consortium name="The Broad Institute Genomics Platform"/>
            <consortium name="The Broad Institute Genome Sequencing Center for Infectious Disease"/>
            <person name="Wu L."/>
            <person name="Ma J."/>
        </authorList>
    </citation>
    <scope>NUCLEOTIDE SEQUENCE [LARGE SCALE GENOMIC DNA]</scope>
    <source>
        <strain evidence="5 6">JCM 10425</strain>
    </source>
</reference>
<organism evidence="5 6">
    <name type="scientific">Cryptosporangium japonicum</name>
    <dbReference type="NCBI Taxonomy" id="80872"/>
    <lineage>
        <taxon>Bacteria</taxon>
        <taxon>Bacillati</taxon>
        <taxon>Actinomycetota</taxon>
        <taxon>Actinomycetes</taxon>
        <taxon>Cryptosporangiales</taxon>
        <taxon>Cryptosporangiaceae</taxon>
        <taxon>Cryptosporangium</taxon>
    </lineage>
</organism>
<dbReference type="PANTHER" id="PTHR24220">
    <property type="entry name" value="IMPORT ATP-BINDING PROTEIN"/>
    <property type="match status" value="1"/>
</dbReference>
<dbReference type="EMBL" id="BAAAGX010000046">
    <property type="protein sequence ID" value="GAA0282589.1"/>
    <property type="molecule type" value="Genomic_DNA"/>
</dbReference>
<keyword evidence="6" id="KW-1185">Reference proteome</keyword>
<protein>
    <submittedName>
        <fullName evidence="5">ABC transporter ATP-binding protein</fullName>
    </submittedName>
</protein>
<dbReference type="CDD" id="cd03255">
    <property type="entry name" value="ABC_MJ0796_LolCDE_FtsE"/>
    <property type="match status" value="1"/>
</dbReference>
<evidence type="ECO:0000256" key="2">
    <source>
        <dbReference type="ARBA" id="ARBA00022741"/>
    </source>
</evidence>
<dbReference type="PANTHER" id="PTHR24220:SF685">
    <property type="entry name" value="ABC TRANSPORTER RELATED"/>
    <property type="match status" value="1"/>
</dbReference>
<evidence type="ECO:0000256" key="1">
    <source>
        <dbReference type="ARBA" id="ARBA00022448"/>
    </source>
</evidence>
<feature type="domain" description="ABC transporter" evidence="4">
    <location>
        <begin position="4"/>
        <end position="235"/>
    </location>
</feature>
<dbReference type="InterPro" id="IPR003439">
    <property type="entry name" value="ABC_transporter-like_ATP-bd"/>
</dbReference>
<dbReference type="InterPro" id="IPR017911">
    <property type="entry name" value="MacB-like_ATP-bd"/>
</dbReference>
<dbReference type="RefSeq" id="WP_344654481.1">
    <property type="nucleotide sequence ID" value="NZ_BAAAGX010000046.1"/>
</dbReference>
<keyword evidence="3 5" id="KW-0067">ATP-binding</keyword>
<dbReference type="Proteomes" id="UP001500967">
    <property type="component" value="Unassembled WGS sequence"/>
</dbReference>
<name>A0ABN0V9Q6_9ACTN</name>
<dbReference type="InterPro" id="IPR003593">
    <property type="entry name" value="AAA+_ATPase"/>
</dbReference>